<dbReference type="CDD" id="cd16143">
    <property type="entry name" value="ARS_like"/>
    <property type="match status" value="1"/>
</dbReference>
<name>A0ABN6H6F7_9BACT</name>
<evidence type="ECO:0000256" key="5">
    <source>
        <dbReference type="SAM" id="MobiDB-lite"/>
    </source>
</evidence>
<keyword evidence="4" id="KW-0106">Calcium</keyword>
<feature type="chain" id="PRO_5046734680" evidence="6">
    <location>
        <begin position="21"/>
        <end position="516"/>
    </location>
</feature>
<evidence type="ECO:0000256" key="6">
    <source>
        <dbReference type="SAM" id="SignalP"/>
    </source>
</evidence>
<dbReference type="PANTHER" id="PTHR42693">
    <property type="entry name" value="ARYLSULFATASE FAMILY MEMBER"/>
    <property type="match status" value="1"/>
</dbReference>
<dbReference type="Gene3D" id="3.30.1120.10">
    <property type="match status" value="1"/>
</dbReference>
<feature type="signal peptide" evidence="6">
    <location>
        <begin position="1"/>
        <end position="20"/>
    </location>
</feature>
<dbReference type="InterPro" id="IPR017850">
    <property type="entry name" value="Alkaline_phosphatase_core_sf"/>
</dbReference>
<reference evidence="8 9" key="1">
    <citation type="submission" date="2021-06" db="EMBL/GenBank/DDBJ databases">
        <title>Complete genome of Haloferula helveola possessing various polysaccharide degrading enzymes.</title>
        <authorList>
            <person name="Takami H."/>
            <person name="Huang C."/>
            <person name="Hamasaki K."/>
        </authorList>
    </citation>
    <scope>NUCLEOTIDE SEQUENCE [LARGE SCALE GENOMIC DNA]</scope>
    <source>
        <strain evidence="8 9">CN-1</strain>
    </source>
</reference>
<keyword evidence="6" id="KW-0732">Signal</keyword>
<dbReference type="InterPro" id="IPR050738">
    <property type="entry name" value="Sulfatase"/>
</dbReference>
<dbReference type="Proteomes" id="UP001374893">
    <property type="component" value="Chromosome"/>
</dbReference>
<keyword evidence="2" id="KW-0479">Metal-binding</keyword>
<evidence type="ECO:0000256" key="1">
    <source>
        <dbReference type="ARBA" id="ARBA00008779"/>
    </source>
</evidence>
<evidence type="ECO:0000313" key="8">
    <source>
        <dbReference type="EMBL" id="BCX49159.1"/>
    </source>
</evidence>
<dbReference type="EMBL" id="AP024702">
    <property type="protein sequence ID" value="BCX49159.1"/>
    <property type="molecule type" value="Genomic_DNA"/>
</dbReference>
<dbReference type="RefSeq" id="WP_338685634.1">
    <property type="nucleotide sequence ID" value="NZ_AP024702.1"/>
</dbReference>
<dbReference type="Gene3D" id="3.40.720.10">
    <property type="entry name" value="Alkaline Phosphatase, subunit A"/>
    <property type="match status" value="1"/>
</dbReference>
<evidence type="ECO:0000256" key="4">
    <source>
        <dbReference type="ARBA" id="ARBA00022837"/>
    </source>
</evidence>
<dbReference type="PROSITE" id="PS00523">
    <property type="entry name" value="SULFATASE_1"/>
    <property type="match status" value="1"/>
</dbReference>
<accession>A0ABN6H6F7</accession>
<protein>
    <submittedName>
        <fullName evidence="8">Arylsulfatase</fullName>
    </submittedName>
</protein>
<dbReference type="InterPro" id="IPR024607">
    <property type="entry name" value="Sulfatase_CS"/>
</dbReference>
<gene>
    <name evidence="8" type="ORF">HAHE_30670</name>
</gene>
<evidence type="ECO:0000313" key="9">
    <source>
        <dbReference type="Proteomes" id="UP001374893"/>
    </source>
</evidence>
<feature type="domain" description="Sulfatase N-terminal" evidence="7">
    <location>
        <begin position="22"/>
        <end position="372"/>
    </location>
</feature>
<dbReference type="PROSITE" id="PS00149">
    <property type="entry name" value="SULFATASE_2"/>
    <property type="match status" value="1"/>
</dbReference>
<sequence>MKLRLLLALLVLPCLRAADAPPNLIFILADDMGWGDPACYGGKIATPHIDRIATEGMRFTDAHTTSAVCTPTRYSIVTGRYNWRSRMKKGVLNGTSPALIDADTPTIAGILGEAGYTSSVIGKWHLGLGWHKLDKPRKADSGPTKGGGWDLDYSKKVDNGPLARGFTHNFLFPASLDMPPYLYLRDDVPVGTPTLTKAFLVPNRPGAALADFEASACLADFARESRAFIGKCAEAKKPFFLYLPLTSPHTPIVPSEKWKGKSGLSDYADFMMETDWVVGEVLAELDARGVADNTLIVFTSDNGCSPMADIPGLVKKGHDPCGPWRGHKADIYEGGHRVPYVVRWPGQVKAGTTCDQTVSTVDWFATAADAAGLGGKIPDNAGVDSFSLVPLLRDASLSEPVRPSAIHHSINGSFAIRRGDWKLCLCPGSGGWSAPKPGAALKDKSLYPVQLFNLKDDPAEETNLAEKKPELVKELAAELATAIRKGRTTPGPDQANDGWPGTTPKSVVELLPVLKE</sequence>
<dbReference type="PANTHER" id="PTHR42693:SF53">
    <property type="entry name" value="ENDO-4-O-SULFATASE"/>
    <property type="match status" value="1"/>
</dbReference>
<dbReference type="SUPFAM" id="SSF53649">
    <property type="entry name" value="Alkaline phosphatase-like"/>
    <property type="match status" value="1"/>
</dbReference>
<dbReference type="Pfam" id="PF00884">
    <property type="entry name" value="Sulfatase"/>
    <property type="match status" value="1"/>
</dbReference>
<organism evidence="8 9">
    <name type="scientific">Haloferula helveola</name>
    <dbReference type="NCBI Taxonomy" id="490095"/>
    <lineage>
        <taxon>Bacteria</taxon>
        <taxon>Pseudomonadati</taxon>
        <taxon>Verrucomicrobiota</taxon>
        <taxon>Verrucomicrobiia</taxon>
        <taxon>Verrucomicrobiales</taxon>
        <taxon>Verrucomicrobiaceae</taxon>
        <taxon>Haloferula</taxon>
    </lineage>
</organism>
<proteinExistence type="inferred from homology"/>
<comment type="similarity">
    <text evidence="1">Belongs to the sulfatase family.</text>
</comment>
<dbReference type="InterPro" id="IPR000917">
    <property type="entry name" value="Sulfatase_N"/>
</dbReference>
<evidence type="ECO:0000256" key="2">
    <source>
        <dbReference type="ARBA" id="ARBA00022723"/>
    </source>
</evidence>
<feature type="region of interest" description="Disordered" evidence="5">
    <location>
        <begin position="483"/>
        <end position="505"/>
    </location>
</feature>
<evidence type="ECO:0000259" key="7">
    <source>
        <dbReference type="Pfam" id="PF00884"/>
    </source>
</evidence>
<evidence type="ECO:0000256" key="3">
    <source>
        <dbReference type="ARBA" id="ARBA00022801"/>
    </source>
</evidence>
<keyword evidence="9" id="KW-1185">Reference proteome</keyword>
<keyword evidence="3" id="KW-0378">Hydrolase</keyword>